<dbReference type="OrthoDB" id="191139at2759"/>
<protein>
    <submittedName>
        <fullName evidence="2">Chaperonin 10-like protein</fullName>
    </submittedName>
</protein>
<sequence>MANIPTTMRSLIALKKCSPAAYEVLDVPTPTITKPEDVLLRMRAVAINTGDTQVASGMLDVLQKQEYPIRLGIEGAGVVVAVGSAVKNLRVGDEVYGFNLDKPIPLKPQAGFASEYATAPERFLVHKPAHMSFEEAASFPGLVITALQTIRRGLQLRGEESLEGRTVYIPGALSASGSMAMQLARNEFGASKIISSASTPKMDLVEQYMPGMVDQLVDYQKEDVRKVVGRGTVDFALSTQWATFDECVAVLKPDSGTLMSIASIPTKETLHDLLGDRTPAWLGWLMDFLQLWYRWKLRSTAIRYEFVSGSPNIREDMEAAGEILARGKIKAVMTVVELKDLDEVRKACERVATGKGGLGKLVIRIAKE</sequence>
<name>A0A9P9F9M3_9HYPO</name>
<dbReference type="CDD" id="cd05289">
    <property type="entry name" value="MDR_like_2"/>
    <property type="match status" value="1"/>
</dbReference>
<accession>A0A9P9F9M3</accession>
<dbReference type="InterPro" id="IPR011032">
    <property type="entry name" value="GroES-like_sf"/>
</dbReference>
<evidence type="ECO:0000313" key="3">
    <source>
        <dbReference type="Proteomes" id="UP000738349"/>
    </source>
</evidence>
<gene>
    <name evidence="2" type="ORF">EDB81DRAFT_787249</name>
</gene>
<dbReference type="AlphaFoldDB" id="A0A9P9F9M3"/>
<keyword evidence="3" id="KW-1185">Reference proteome</keyword>
<dbReference type="Pfam" id="PF08240">
    <property type="entry name" value="ADH_N"/>
    <property type="match status" value="1"/>
</dbReference>
<dbReference type="InterPro" id="IPR036291">
    <property type="entry name" value="NAD(P)-bd_dom_sf"/>
</dbReference>
<proteinExistence type="predicted"/>
<dbReference type="Gene3D" id="3.90.180.10">
    <property type="entry name" value="Medium-chain alcohol dehydrogenases, catalytic domain"/>
    <property type="match status" value="1"/>
</dbReference>
<reference evidence="2" key="1">
    <citation type="journal article" date="2021" name="Nat. Commun.">
        <title>Genetic determinants of endophytism in the Arabidopsis root mycobiome.</title>
        <authorList>
            <person name="Mesny F."/>
            <person name="Miyauchi S."/>
            <person name="Thiergart T."/>
            <person name="Pickel B."/>
            <person name="Atanasova L."/>
            <person name="Karlsson M."/>
            <person name="Huettel B."/>
            <person name="Barry K.W."/>
            <person name="Haridas S."/>
            <person name="Chen C."/>
            <person name="Bauer D."/>
            <person name="Andreopoulos W."/>
            <person name="Pangilinan J."/>
            <person name="LaButti K."/>
            <person name="Riley R."/>
            <person name="Lipzen A."/>
            <person name="Clum A."/>
            <person name="Drula E."/>
            <person name="Henrissat B."/>
            <person name="Kohler A."/>
            <person name="Grigoriev I.V."/>
            <person name="Martin F.M."/>
            <person name="Hacquard S."/>
        </authorList>
    </citation>
    <scope>NUCLEOTIDE SEQUENCE</scope>
    <source>
        <strain evidence="2">MPI-CAGE-AT-0147</strain>
    </source>
</reference>
<evidence type="ECO:0000259" key="1">
    <source>
        <dbReference type="SMART" id="SM00829"/>
    </source>
</evidence>
<dbReference type="EMBL" id="JAGMUV010000005">
    <property type="protein sequence ID" value="KAH7156507.1"/>
    <property type="molecule type" value="Genomic_DNA"/>
</dbReference>
<organism evidence="2 3">
    <name type="scientific">Dactylonectria macrodidyma</name>
    <dbReference type="NCBI Taxonomy" id="307937"/>
    <lineage>
        <taxon>Eukaryota</taxon>
        <taxon>Fungi</taxon>
        <taxon>Dikarya</taxon>
        <taxon>Ascomycota</taxon>
        <taxon>Pezizomycotina</taxon>
        <taxon>Sordariomycetes</taxon>
        <taxon>Hypocreomycetidae</taxon>
        <taxon>Hypocreales</taxon>
        <taxon>Nectriaceae</taxon>
        <taxon>Dactylonectria</taxon>
    </lineage>
</organism>
<dbReference type="GO" id="GO:0016491">
    <property type="term" value="F:oxidoreductase activity"/>
    <property type="evidence" value="ECO:0007669"/>
    <property type="project" value="InterPro"/>
</dbReference>
<dbReference type="SMART" id="SM00829">
    <property type="entry name" value="PKS_ER"/>
    <property type="match status" value="1"/>
</dbReference>
<dbReference type="InterPro" id="IPR050700">
    <property type="entry name" value="YIM1/Zinc_Alcohol_DH_Fams"/>
</dbReference>
<dbReference type="Proteomes" id="UP000738349">
    <property type="component" value="Unassembled WGS sequence"/>
</dbReference>
<dbReference type="SUPFAM" id="SSF51735">
    <property type="entry name" value="NAD(P)-binding Rossmann-fold domains"/>
    <property type="match status" value="1"/>
</dbReference>
<dbReference type="Gene3D" id="3.40.50.720">
    <property type="entry name" value="NAD(P)-binding Rossmann-like Domain"/>
    <property type="match status" value="1"/>
</dbReference>
<comment type="caution">
    <text evidence="2">The sequence shown here is derived from an EMBL/GenBank/DDBJ whole genome shotgun (WGS) entry which is preliminary data.</text>
</comment>
<evidence type="ECO:0000313" key="2">
    <source>
        <dbReference type="EMBL" id="KAH7156507.1"/>
    </source>
</evidence>
<dbReference type="PANTHER" id="PTHR11695:SF294">
    <property type="entry name" value="RETICULON-4-INTERACTING PROTEIN 1, MITOCHONDRIAL"/>
    <property type="match status" value="1"/>
</dbReference>
<dbReference type="PANTHER" id="PTHR11695">
    <property type="entry name" value="ALCOHOL DEHYDROGENASE RELATED"/>
    <property type="match status" value="1"/>
</dbReference>
<dbReference type="InterPro" id="IPR020843">
    <property type="entry name" value="ER"/>
</dbReference>
<dbReference type="SUPFAM" id="SSF50129">
    <property type="entry name" value="GroES-like"/>
    <property type="match status" value="1"/>
</dbReference>
<feature type="domain" description="Enoyl reductase (ER)" evidence="1">
    <location>
        <begin position="17"/>
        <end position="363"/>
    </location>
</feature>
<dbReference type="InterPro" id="IPR013154">
    <property type="entry name" value="ADH-like_N"/>
</dbReference>